<dbReference type="EMBL" id="BARV01039760">
    <property type="protein sequence ID" value="GAI47814.1"/>
    <property type="molecule type" value="Genomic_DNA"/>
</dbReference>
<sequence length="96" mass="11081">MIKAIKITKAPPKNTARAWAEPTGLKPETLVKFQGRILKKELTKKKRDKTPELARKINDTLKTSFLEQRLATRKNKRLYKIKLKKVSGSKDIPQKL</sequence>
<gene>
    <name evidence="1" type="ORF">S06H3_60834</name>
</gene>
<evidence type="ECO:0000313" key="1">
    <source>
        <dbReference type="EMBL" id="GAI47814.1"/>
    </source>
</evidence>
<comment type="caution">
    <text evidence="1">The sequence shown here is derived from an EMBL/GenBank/DDBJ whole genome shotgun (WGS) entry which is preliminary data.</text>
</comment>
<protein>
    <submittedName>
        <fullName evidence="1">Uncharacterized protein</fullName>
    </submittedName>
</protein>
<name>X1QX00_9ZZZZ</name>
<proteinExistence type="predicted"/>
<organism evidence="1">
    <name type="scientific">marine sediment metagenome</name>
    <dbReference type="NCBI Taxonomy" id="412755"/>
    <lineage>
        <taxon>unclassified sequences</taxon>
        <taxon>metagenomes</taxon>
        <taxon>ecological metagenomes</taxon>
    </lineage>
</organism>
<reference evidence="1" key="1">
    <citation type="journal article" date="2014" name="Front. Microbiol.">
        <title>High frequency of phylogenetically diverse reductive dehalogenase-homologous genes in deep subseafloor sedimentary metagenomes.</title>
        <authorList>
            <person name="Kawai M."/>
            <person name="Futagami T."/>
            <person name="Toyoda A."/>
            <person name="Takaki Y."/>
            <person name="Nishi S."/>
            <person name="Hori S."/>
            <person name="Arai W."/>
            <person name="Tsubouchi T."/>
            <person name="Morono Y."/>
            <person name="Uchiyama I."/>
            <person name="Ito T."/>
            <person name="Fujiyama A."/>
            <person name="Inagaki F."/>
            <person name="Takami H."/>
        </authorList>
    </citation>
    <scope>NUCLEOTIDE SEQUENCE</scope>
    <source>
        <strain evidence="1">Expedition CK06-06</strain>
    </source>
</reference>
<dbReference type="AlphaFoldDB" id="X1QX00"/>
<accession>X1QX00</accession>